<protein>
    <recommendedName>
        <fullName evidence="3">DUF2851 family protein</fullName>
    </recommendedName>
</protein>
<sequence>MKEEFLHYVWNNKKFSLQCLTTAQGENLQILHSGFQLNQSGPDFFNVQLIIDNQKWAGNVEIHLKSSDWYHHNHQLNSRYDNCILHVVWEHDISVFRKDNTEIPVLVLQDYVSKELVDQYEKLIVKKRWINCQEKLKDIPEFIISSWIQRLYFERLEQKDQYIQVLLKDTKHDWEAVFFIILAKNFGLNINGDAFFNLARAIPFSVLRKESFDVMYLEALFFGSAGLLPLEPQENYAKDLIDLYHYIKLKYSLTSNYIQHFEFFRLRPDNFPTIRIAQLAMLYHIQKKLFSLIIQATTIEEFYKIFSVGVSEYWGSHYNFEKKSKYKEKKLSKSFIELLIINAILPIRFAYEKYNYNSQNDLNLTLVENLKPEKNVIIEYFKFYGLKPKGAMETQGMIQLKKNYCDNKRCLECAIGVQFLKSEK</sequence>
<dbReference type="Proteomes" id="UP000198034">
    <property type="component" value="Unassembled WGS sequence"/>
</dbReference>
<gene>
    <name evidence="1" type="ORF">BWK62_01790</name>
</gene>
<name>A0A2D0AI09_9FLAO</name>
<evidence type="ECO:0000313" key="2">
    <source>
        <dbReference type="Proteomes" id="UP000198034"/>
    </source>
</evidence>
<comment type="caution">
    <text evidence="1">The sequence shown here is derived from an EMBL/GenBank/DDBJ whole genome shotgun (WGS) entry which is preliminary data.</text>
</comment>
<dbReference type="InterPro" id="IPR021272">
    <property type="entry name" value="DUF2851"/>
</dbReference>
<evidence type="ECO:0008006" key="3">
    <source>
        <dbReference type="Google" id="ProtNLM"/>
    </source>
</evidence>
<dbReference type="Pfam" id="PF11013">
    <property type="entry name" value="DUF2851"/>
    <property type="match status" value="1"/>
</dbReference>
<reference evidence="1 2" key="1">
    <citation type="journal article" date="2017" name="Infect. Genet. Evol.">
        <title>Comparative genome analysis of fish pathogen Flavobacterium columnare reveals extensive sequence diversity within the species.</title>
        <authorList>
            <person name="Kayansamruaj P."/>
            <person name="Dong H.T."/>
            <person name="Hirono I."/>
            <person name="Kondo H."/>
            <person name="Senapin S."/>
            <person name="Rodkhum C."/>
        </authorList>
    </citation>
    <scope>NUCLEOTIDE SEQUENCE [LARGE SCALE GENOMIC DNA]</scope>
    <source>
        <strain evidence="1 2">1214</strain>
    </source>
</reference>
<dbReference type="EMBL" id="MTCY01000003">
    <property type="protein sequence ID" value="OWP79451.1"/>
    <property type="molecule type" value="Genomic_DNA"/>
</dbReference>
<organism evidence="1 2">
    <name type="scientific">Flavobacterium columnare</name>
    <dbReference type="NCBI Taxonomy" id="996"/>
    <lineage>
        <taxon>Bacteria</taxon>
        <taxon>Pseudomonadati</taxon>
        <taxon>Bacteroidota</taxon>
        <taxon>Flavobacteriia</taxon>
        <taxon>Flavobacteriales</taxon>
        <taxon>Flavobacteriaceae</taxon>
        <taxon>Flavobacterium</taxon>
    </lineage>
</organism>
<evidence type="ECO:0000313" key="1">
    <source>
        <dbReference type="EMBL" id="OWP79451.1"/>
    </source>
</evidence>
<dbReference type="AlphaFoldDB" id="A0A2D0AI09"/>
<proteinExistence type="predicted"/>
<accession>A0A2D0AI09</accession>